<proteinExistence type="predicted"/>
<name>A0AAW4RTK6_XANCI</name>
<dbReference type="InterPro" id="IPR024252">
    <property type="entry name" value="DUF2528"/>
</dbReference>
<evidence type="ECO:0000313" key="1">
    <source>
        <dbReference type="EMBL" id="MBZ3926358.1"/>
    </source>
</evidence>
<evidence type="ECO:0000313" key="2">
    <source>
        <dbReference type="Proteomes" id="UP000825388"/>
    </source>
</evidence>
<organism evidence="1 2">
    <name type="scientific">Xanthomonas citri pv. sesbaniae</name>
    <dbReference type="NCBI Taxonomy" id="473425"/>
    <lineage>
        <taxon>Bacteria</taxon>
        <taxon>Pseudomonadati</taxon>
        <taxon>Pseudomonadota</taxon>
        <taxon>Gammaproteobacteria</taxon>
        <taxon>Lysobacterales</taxon>
        <taxon>Lysobacteraceae</taxon>
        <taxon>Xanthomonas</taxon>
    </lineage>
</organism>
<comment type="caution">
    <text evidence="1">The sequence shown here is derived from an EMBL/GenBank/DDBJ whole genome shotgun (WGS) entry which is preliminary data.</text>
</comment>
<dbReference type="AlphaFoldDB" id="A0AAW4RTK6"/>
<dbReference type="Proteomes" id="UP000825388">
    <property type="component" value="Unassembled WGS sequence"/>
</dbReference>
<protein>
    <recommendedName>
        <fullName evidence="3">DUF2528 family protein</fullName>
    </recommendedName>
</protein>
<dbReference type="EMBL" id="LOKL01000158">
    <property type="protein sequence ID" value="MBZ3926358.1"/>
    <property type="molecule type" value="Genomic_DNA"/>
</dbReference>
<dbReference type="RefSeq" id="WP_089111770.1">
    <property type="nucleotide sequence ID" value="NZ_LOKL01000158.1"/>
</dbReference>
<accession>A0AAW4RTK6</accession>
<dbReference type="Pfam" id="PF10800">
    <property type="entry name" value="DUF2528"/>
    <property type="match status" value="1"/>
</dbReference>
<evidence type="ECO:0008006" key="3">
    <source>
        <dbReference type="Google" id="ProtNLM"/>
    </source>
</evidence>
<gene>
    <name evidence="1" type="ORF">Xseb_02545</name>
</gene>
<reference evidence="1" key="1">
    <citation type="submission" date="2015-12" db="EMBL/GenBank/DDBJ databases">
        <authorList>
            <person name="Bansal K."/>
            <person name="Midha S."/>
            <person name="Patil P.B."/>
        </authorList>
    </citation>
    <scope>NUCLEOTIDE SEQUENCE</scope>
    <source>
        <strain evidence="1">LMG867</strain>
    </source>
</reference>
<sequence>MAMTKRYQVTEDRYDLEVMLQVDHDLLTPERATEINSFWTDADERLDAADGDVVRAVILMAARRFMFGILEDTWAGVRGMQQDFDEAEGWGGSAWNGITLIEFDGAPQIELEDMALEEVEG</sequence>